<accession>A0ABV6YJW5</accession>
<feature type="domain" description="TIR" evidence="1">
    <location>
        <begin position="4"/>
        <end position="130"/>
    </location>
</feature>
<dbReference type="SUPFAM" id="SSF48452">
    <property type="entry name" value="TPR-like"/>
    <property type="match status" value="1"/>
</dbReference>
<dbReference type="EMBL" id="JBHPKH010000025">
    <property type="protein sequence ID" value="MFC1572630.1"/>
    <property type="molecule type" value="Genomic_DNA"/>
</dbReference>
<dbReference type="InterPro" id="IPR035897">
    <property type="entry name" value="Toll_tir_struct_dom_sf"/>
</dbReference>
<dbReference type="InterPro" id="IPR000157">
    <property type="entry name" value="TIR_dom"/>
</dbReference>
<name>A0ABV6YJW5_UNCEI</name>
<keyword evidence="3" id="KW-1185">Reference proteome</keyword>
<dbReference type="Gene3D" id="1.25.40.10">
    <property type="entry name" value="Tetratricopeptide repeat domain"/>
    <property type="match status" value="1"/>
</dbReference>
<dbReference type="InterPro" id="IPR011990">
    <property type="entry name" value="TPR-like_helical_dom_sf"/>
</dbReference>
<protein>
    <submittedName>
        <fullName evidence="2">TIR domain-containing protein</fullName>
    </submittedName>
</protein>
<dbReference type="Proteomes" id="UP001593833">
    <property type="component" value="Unassembled WGS sequence"/>
</dbReference>
<organism evidence="2 3">
    <name type="scientific">Eiseniibacteriota bacterium</name>
    <dbReference type="NCBI Taxonomy" id="2212470"/>
    <lineage>
        <taxon>Bacteria</taxon>
        <taxon>Candidatus Eiseniibacteriota</taxon>
    </lineage>
</organism>
<proteinExistence type="predicted"/>
<reference evidence="2 3" key="1">
    <citation type="submission" date="2024-09" db="EMBL/GenBank/DDBJ databases">
        <authorList>
            <person name="D'Angelo T."/>
        </authorList>
    </citation>
    <scope>NUCLEOTIDE SEQUENCE [LARGE SCALE GENOMIC DNA]</scope>
    <source>
        <strain evidence="2">SAG AM-320-E07</strain>
    </source>
</reference>
<comment type="caution">
    <text evidence="2">The sequence shown here is derived from an EMBL/GenBank/DDBJ whole genome shotgun (WGS) entry which is preliminary data.</text>
</comment>
<evidence type="ECO:0000259" key="1">
    <source>
        <dbReference type="Pfam" id="PF13676"/>
    </source>
</evidence>
<sequence>MPKIFISHTHGDSEIADAINEAIDALFGRKVVEVVYSTKKEGEGGIAHGDNWFDWIVEQVTEADVALVLLTPASIQKPWILWEAGAVEGVAIAGQDRDPDDENRPRKVRPMLFHLKASDVPSPFHRIQAIRGDQQQDVVGFLKDLIKQFKGSLDDNALFEAGTRLDATVKRYLERISTAILRAPLLVSEAAVQEWLARLDKFEQRPSEIEQLHDWLKVAFGRGDEETDRPLDLRLHRRLGEIYSRSSSLEGRRRAARELELARRIAPRDIFVLRQLGNALIAIEEFDNAWDIIEEIEVLDPKAFERNAECAALRGKWLRRQNDPGKAVAVYATALRHNKESYYLANLAAEASLEAQDENGAKEYYEKSRAIIDDLDEQNIWTWASAANACLAVSDLENAKQYAGFIAMEKPSGDEVKSIESGLRLVQTKTNLPESDLEAVLDALKRRGSP</sequence>
<gene>
    <name evidence="2" type="ORF">ACFL6M_03420</name>
</gene>
<evidence type="ECO:0000313" key="2">
    <source>
        <dbReference type="EMBL" id="MFC1572630.1"/>
    </source>
</evidence>
<evidence type="ECO:0000313" key="3">
    <source>
        <dbReference type="Proteomes" id="UP001593833"/>
    </source>
</evidence>
<dbReference type="SUPFAM" id="SSF52200">
    <property type="entry name" value="Toll/Interleukin receptor TIR domain"/>
    <property type="match status" value="1"/>
</dbReference>
<dbReference type="Pfam" id="PF13676">
    <property type="entry name" value="TIR_2"/>
    <property type="match status" value="1"/>
</dbReference>
<dbReference type="Gene3D" id="3.40.50.10140">
    <property type="entry name" value="Toll/interleukin-1 receptor homology (TIR) domain"/>
    <property type="match status" value="1"/>
</dbReference>